<evidence type="ECO:0000313" key="14">
    <source>
        <dbReference type="RefSeq" id="XP_064074372.1"/>
    </source>
</evidence>
<keyword evidence="9" id="KW-0413">Isomerase</keyword>
<dbReference type="InterPro" id="IPR006554">
    <property type="entry name" value="Helicase-like_DEXD_c2"/>
</dbReference>
<gene>
    <name evidence="14" type="primary">LOC113395913</name>
</gene>
<reference evidence="14" key="1">
    <citation type="submission" date="2025-08" db="UniProtKB">
        <authorList>
            <consortium name="RefSeq"/>
        </authorList>
    </citation>
    <scope>IDENTIFICATION</scope>
    <source>
        <tissue evidence="14">Whole body</tissue>
    </source>
</reference>
<protein>
    <submittedName>
        <fullName evidence="14">Fanconi anemia group J protein homolog isoform X1</fullName>
    </submittedName>
</protein>
<evidence type="ECO:0000256" key="3">
    <source>
        <dbReference type="ARBA" id="ARBA00022741"/>
    </source>
</evidence>
<dbReference type="InterPro" id="IPR010614">
    <property type="entry name" value="RAD3-like_helicase_DEAD"/>
</dbReference>
<feature type="compositionally biased region" description="Polar residues" evidence="11">
    <location>
        <begin position="236"/>
        <end position="246"/>
    </location>
</feature>
<dbReference type="Pfam" id="PF06733">
    <property type="entry name" value="DEAD_2"/>
    <property type="match status" value="1"/>
</dbReference>
<dbReference type="PANTHER" id="PTHR11472:SF47">
    <property type="entry name" value="FANCONI ANEMIA GROUP J PROTEIN"/>
    <property type="match status" value="1"/>
</dbReference>
<dbReference type="InterPro" id="IPR006555">
    <property type="entry name" value="ATP-dep_Helicase_C"/>
</dbReference>
<dbReference type="SMART" id="SM00488">
    <property type="entry name" value="DEXDc2"/>
    <property type="match status" value="1"/>
</dbReference>
<evidence type="ECO:0000256" key="1">
    <source>
        <dbReference type="ARBA" id="ARBA00004123"/>
    </source>
</evidence>
<keyword evidence="6" id="KW-0067">ATP-binding</keyword>
<feature type="region of interest" description="Disordered" evidence="11">
    <location>
        <begin position="199"/>
        <end position="220"/>
    </location>
</feature>
<evidence type="ECO:0000256" key="5">
    <source>
        <dbReference type="ARBA" id="ARBA00022806"/>
    </source>
</evidence>
<feature type="domain" description="Helicase ATP-binding" evidence="12">
    <location>
        <begin position="86"/>
        <end position="506"/>
    </location>
</feature>
<comment type="subcellular location">
    <subcellularLocation>
        <location evidence="1">Nucleus</location>
    </subcellularLocation>
</comment>
<dbReference type="NCBIfam" id="TIGR00604">
    <property type="entry name" value="rad3"/>
    <property type="match status" value="1"/>
</dbReference>
<evidence type="ECO:0000256" key="6">
    <source>
        <dbReference type="ARBA" id="ARBA00022840"/>
    </source>
</evidence>
<keyword evidence="13" id="KW-1185">Reference proteome</keyword>
<sequence length="923" mass="104271">MSSPISISDDDDSFDVAPSLVEVPNISNTIVLSEDEDTVPTQSDVKMTRRSIIKNLFPTTSKMKGDFTQIEAKTLQNKPQHDITMEGVKVTLPVEPYSCQKAVMSKVICALNRKENCMVESPTGTGKTLALLCATLAWQKKFQDQISESQAKEIIGKHPEVVGAVDYITSPLKKEVPFPENFFSRKSFGEKSIYDVQTDEQSANQSKVEKRGNNCANEPREDGFVTIHKKLRKNSSDSLKPNSNVELSPGLVTPTKQPLQQDENTPEKVRELYNLVESLRCRTSIFVNCSLPVIYYGARTHKQLQQVVKEFKRTVYCGNASMTILSSRENTCLREYDNKQWPSKNDMCRGCTKTFQADKSSNQGSNCQFFDNRKALNHKTLPPAFDLTDLIEAGERLKACPFYAARDMASGANIVLCPYNYLVDPGIRNSMQINLQDNIVIIDEGHNIEDICRETASFDFKLHHLRSAIKEMAAVAALRCGSRHMISHIDFLLNVLKKWEQWFENQIPLIKNVVINNKEAIKLFEMEAFVNTLNEYNIGMDRYNGFSKNVLVFCKKLREDPRSLLGVTQSTGSLLESLETVMGYLFRDSCRNMKHFIPAFVRKVEFANENRSWRNSQFEKSVKNEQYILRLICLNPALIFAGLHSARTVILASGTLTPMDALKAELNTSFPHTISPKHAISTDRVWVGALGAAACTHAALRAAHAQDALGRAVRAACAATPHGVLCFVPSYDLIRVLRARWRDTGLWGELEELKDVFIESTDAKKHETMMQEYVESAESRGALLLSVYRGKVAEGMDFRDRQARAVIAIGIPYSNTKSIDVMEKKKYNDKYSRGSNGSLLGGGEWYRVHAYRALNQALGRCVRHKDDWGALLLIDSRFGNPHYREHLSSWVKSLFKTNDHSFEILEDLKSFMDKMNRDDTKTT</sequence>
<feature type="compositionally biased region" description="Basic and acidic residues" evidence="11">
    <location>
        <begin position="207"/>
        <end position="220"/>
    </location>
</feature>
<evidence type="ECO:0000256" key="2">
    <source>
        <dbReference type="ARBA" id="ARBA00022723"/>
    </source>
</evidence>
<dbReference type="InterPro" id="IPR027417">
    <property type="entry name" value="P-loop_NTPase"/>
</dbReference>
<keyword evidence="7" id="KW-0408">Iron</keyword>
<evidence type="ECO:0000259" key="12">
    <source>
        <dbReference type="PROSITE" id="PS51193"/>
    </source>
</evidence>
<dbReference type="Gene3D" id="3.40.50.300">
    <property type="entry name" value="P-loop containing nucleotide triphosphate hydrolases"/>
    <property type="match status" value="3"/>
</dbReference>
<evidence type="ECO:0000256" key="8">
    <source>
        <dbReference type="ARBA" id="ARBA00023014"/>
    </source>
</evidence>
<proteinExistence type="predicted"/>
<dbReference type="GeneID" id="113395913"/>
<dbReference type="Pfam" id="PF13307">
    <property type="entry name" value="Helicase_C_2"/>
    <property type="match status" value="1"/>
</dbReference>
<keyword evidence="5" id="KW-0347">Helicase</keyword>
<organism evidence="13 14">
    <name type="scientific">Vanessa tameamea</name>
    <name type="common">Kamehameha butterfly</name>
    <dbReference type="NCBI Taxonomy" id="334116"/>
    <lineage>
        <taxon>Eukaryota</taxon>
        <taxon>Metazoa</taxon>
        <taxon>Ecdysozoa</taxon>
        <taxon>Arthropoda</taxon>
        <taxon>Hexapoda</taxon>
        <taxon>Insecta</taxon>
        <taxon>Pterygota</taxon>
        <taxon>Neoptera</taxon>
        <taxon>Endopterygota</taxon>
        <taxon>Lepidoptera</taxon>
        <taxon>Glossata</taxon>
        <taxon>Ditrysia</taxon>
        <taxon>Papilionoidea</taxon>
        <taxon>Nymphalidae</taxon>
        <taxon>Nymphalinae</taxon>
        <taxon>Vanessa</taxon>
    </lineage>
</organism>
<keyword evidence="2" id="KW-0479">Metal-binding</keyword>
<dbReference type="PROSITE" id="PS51193">
    <property type="entry name" value="HELICASE_ATP_BIND_2"/>
    <property type="match status" value="1"/>
</dbReference>
<keyword evidence="4" id="KW-0378">Hydrolase</keyword>
<evidence type="ECO:0000313" key="13">
    <source>
        <dbReference type="Proteomes" id="UP001652626"/>
    </source>
</evidence>
<name>A0ABM4ASV5_VANTA</name>
<dbReference type="InterPro" id="IPR013020">
    <property type="entry name" value="Rad3/Chl1-like"/>
</dbReference>
<dbReference type="Proteomes" id="UP001652626">
    <property type="component" value="Chromosome 21"/>
</dbReference>
<dbReference type="SMART" id="SM00491">
    <property type="entry name" value="HELICc2"/>
    <property type="match status" value="1"/>
</dbReference>
<evidence type="ECO:0000256" key="9">
    <source>
        <dbReference type="ARBA" id="ARBA00023235"/>
    </source>
</evidence>
<keyword evidence="3" id="KW-0547">Nucleotide-binding</keyword>
<evidence type="ECO:0000256" key="7">
    <source>
        <dbReference type="ARBA" id="ARBA00023004"/>
    </source>
</evidence>
<feature type="compositionally biased region" description="Polar residues" evidence="11">
    <location>
        <begin position="254"/>
        <end position="263"/>
    </location>
</feature>
<dbReference type="PANTHER" id="PTHR11472">
    <property type="entry name" value="DNA REPAIR DEAD HELICASE RAD3/XP-D SUBFAMILY MEMBER"/>
    <property type="match status" value="1"/>
</dbReference>
<dbReference type="RefSeq" id="XP_064074372.1">
    <property type="nucleotide sequence ID" value="XM_064218302.1"/>
</dbReference>
<evidence type="ECO:0000256" key="4">
    <source>
        <dbReference type="ARBA" id="ARBA00022801"/>
    </source>
</evidence>
<dbReference type="SUPFAM" id="SSF52540">
    <property type="entry name" value="P-loop containing nucleoside triphosphate hydrolases"/>
    <property type="match status" value="2"/>
</dbReference>
<keyword evidence="10" id="KW-0539">Nucleus</keyword>
<dbReference type="InterPro" id="IPR014013">
    <property type="entry name" value="Helic_SF1/SF2_ATP-bd_DinG/Rad3"/>
</dbReference>
<evidence type="ECO:0000256" key="10">
    <source>
        <dbReference type="ARBA" id="ARBA00023242"/>
    </source>
</evidence>
<feature type="region of interest" description="Disordered" evidence="11">
    <location>
        <begin position="234"/>
        <end position="265"/>
    </location>
</feature>
<dbReference type="InterPro" id="IPR045028">
    <property type="entry name" value="DinG/Rad3-like"/>
</dbReference>
<keyword evidence="8" id="KW-0411">Iron-sulfur</keyword>
<evidence type="ECO:0000256" key="11">
    <source>
        <dbReference type="SAM" id="MobiDB-lite"/>
    </source>
</evidence>
<accession>A0ABM4ASV5</accession>